<evidence type="ECO:0000256" key="1">
    <source>
        <dbReference type="ARBA" id="ARBA00022553"/>
    </source>
</evidence>
<dbReference type="InterPro" id="IPR050595">
    <property type="entry name" value="Bact_response_regulator"/>
</dbReference>
<evidence type="ECO:0000313" key="5">
    <source>
        <dbReference type="Proteomes" id="UP000283254"/>
    </source>
</evidence>
<evidence type="ECO:0000256" key="2">
    <source>
        <dbReference type="PROSITE-ProRule" id="PRU00169"/>
    </source>
</evidence>
<dbReference type="PANTHER" id="PTHR44591">
    <property type="entry name" value="STRESS RESPONSE REGULATOR PROTEIN 1"/>
    <property type="match status" value="1"/>
</dbReference>
<sequence>MNVRRILVIDDNADAADLLGAIMAMEGHVVEVAHGGREGLAAAANFLPDVVFLDIGMPEMDGYQVAIELRRNPLMIAARIVALTAWGDDKSRARAVECGFDAHLVKPAKIESLLSEAILVRPAK</sequence>
<accession>A0A422QJB7</accession>
<name>A0A422QJB7_9BURK</name>
<dbReference type="SUPFAM" id="SSF52172">
    <property type="entry name" value="CheY-like"/>
    <property type="match status" value="1"/>
</dbReference>
<keyword evidence="5" id="KW-1185">Reference proteome</keyword>
<protein>
    <recommendedName>
        <fullName evidence="3">Response regulatory domain-containing protein</fullName>
    </recommendedName>
</protein>
<dbReference type="CDD" id="cd17580">
    <property type="entry name" value="REC_2_DhkD-like"/>
    <property type="match status" value="1"/>
</dbReference>
<reference evidence="4" key="1">
    <citation type="submission" date="2014-10" db="EMBL/GenBank/DDBJ databases">
        <title>Massilia sp. genome.</title>
        <authorList>
            <person name="Xu B."/>
            <person name="Dai L."/>
            <person name="Huang Z."/>
        </authorList>
    </citation>
    <scope>NUCLEOTIDE SEQUENCE [LARGE SCALE GENOMIC DNA]</scope>
    <source>
        <strain evidence="4">CFS-1</strain>
    </source>
</reference>
<dbReference type="PROSITE" id="PS50110">
    <property type="entry name" value="RESPONSE_REGULATORY"/>
    <property type="match status" value="1"/>
</dbReference>
<dbReference type="Gene3D" id="3.40.50.2300">
    <property type="match status" value="1"/>
</dbReference>
<organism evidence="4 5">
    <name type="scientific">Massilia aurea</name>
    <dbReference type="NCBI Taxonomy" id="373040"/>
    <lineage>
        <taxon>Bacteria</taxon>
        <taxon>Pseudomonadati</taxon>
        <taxon>Pseudomonadota</taxon>
        <taxon>Betaproteobacteria</taxon>
        <taxon>Burkholderiales</taxon>
        <taxon>Oxalobacteraceae</taxon>
        <taxon>Telluria group</taxon>
        <taxon>Massilia</taxon>
    </lineage>
</organism>
<dbReference type="EMBL" id="JSAB01000148">
    <property type="protein sequence ID" value="RNF30048.1"/>
    <property type="molecule type" value="Genomic_DNA"/>
</dbReference>
<dbReference type="SMART" id="SM00448">
    <property type="entry name" value="REC"/>
    <property type="match status" value="1"/>
</dbReference>
<evidence type="ECO:0000259" key="3">
    <source>
        <dbReference type="PROSITE" id="PS50110"/>
    </source>
</evidence>
<feature type="modified residue" description="4-aspartylphosphate" evidence="2">
    <location>
        <position position="54"/>
    </location>
</feature>
<evidence type="ECO:0000313" key="4">
    <source>
        <dbReference type="EMBL" id="RNF30048.1"/>
    </source>
</evidence>
<dbReference type="InterPro" id="IPR001789">
    <property type="entry name" value="Sig_transdc_resp-reg_receiver"/>
</dbReference>
<gene>
    <name evidence="4" type="ORF">NM04_14860</name>
</gene>
<keyword evidence="1 2" id="KW-0597">Phosphoprotein</keyword>
<proteinExistence type="predicted"/>
<dbReference type="Pfam" id="PF00072">
    <property type="entry name" value="Response_reg"/>
    <property type="match status" value="1"/>
</dbReference>
<dbReference type="Proteomes" id="UP000283254">
    <property type="component" value="Unassembled WGS sequence"/>
</dbReference>
<dbReference type="AlphaFoldDB" id="A0A422QJB7"/>
<feature type="domain" description="Response regulatory" evidence="3">
    <location>
        <begin position="5"/>
        <end position="121"/>
    </location>
</feature>
<dbReference type="InterPro" id="IPR011006">
    <property type="entry name" value="CheY-like_superfamily"/>
</dbReference>
<comment type="caution">
    <text evidence="4">The sequence shown here is derived from an EMBL/GenBank/DDBJ whole genome shotgun (WGS) entry which is preliminary data.</text>
</comment>
<dbReference type="GO" id="GO:0000160">
    <property type="term" value="P:phosphorelay signal transduction system"/>
    <property type="evidence" value="ECO:0007669"/>
    <property type="project" value="InterPro"/>
</dbReference>
<dbReference type="PANTHER" id="PTHR44591:SF3">
    <property type="entry name" value="RESPONSE REGULATORY DOMAIN-CONTAINING PROTEIN"/>
    <property type="match status" value="1"/>
</dbReference>